<gene>
    <name evidence="1" type="ORF">CJ305_10980</name>
</gene>
<evidence type="ECO:0000313" key="1">
    <source>
        <dbReference type="EMBL" id="PHQ29127.1"/>
    </source>
</evidence>
<dbReference type="OrthoDB" id="1489643at2"/>
<accession>A0A2G1VQS6</accession>
<dbReference type="PROSITE" id="PS51257">
    <property type="entry name" value="PROKAR_LIPOPROTEIN"/>
    <property type="match status" value="1"/>
</dbReference>
<keyword evidence="2" id="KW-1185">Reference proteome</keyword>
<dbReference type="AlphaFoldDB" id="A0A2G1VQS6"/>
<dbReference type="EMBL" id="NQXA01000008">
    <property type="protein sequence ID" value="PHQ29127.1"/>
    <property type="molecule type" value="Genomic_DNA"/>
</dbReference>
<protein>
    <recommendedName>
        <fullName evidence="3">Lipoprotein</fullName>
    </recommendedName>
</protein>
<organism evidence="1 2">
    <name type="scientific">Leeuwenhoekiella nanhaiensis</name>
    <dbReference type="NCBI Taxonomy" id="1655491"/>
    <lineage>
        <taxon>Bacteria</taxon>
        <taxon>Pseudomonadati</taxon>
        <taxon>Bacteroidota</taxon>
        <taxon>Flavobacteriia</taxon>
        <taxon>Flavobacteriales</taxon>
        <taxon>Flavobacteriaceae</taxon>
        <taxon>Leeuwenhoekiella</taxon>
    </lineage>
</organism>
<name>A0A2G1VQS6_9FLAO</name>
<comment type="caution">
    <text evidence="1">The sequence shown here is derived from an EMBL/GenBank/DDBJ whole genome shotgun (WGS) entry which is preliminary data.</text>
</comment>
<dbReference type="Proteomes" id="UP000229433">
    <property type="component" value="Unassembled WGS sequence"/>
</dbReference>
<evidence type="ECO:0000313" key="2">
    <source>
        <dbReference type="Proteomes" id="UP000229433"/>
    </source>
</evidence>
<reference evidence="1 2" key="1">
    <citation type="submission" date="2017-08" db="EMBL/GenBank/DDBJ databases">
        <title>The whole genome shortgun sequences of strain Leeuwenhoekiella nanhaiensis G18 from the South China Sea.</title>
        <authorList>
            <person name="Liu Q."/>
        </authorList>
    </citation>
    <scope>NUCLEOTIDE SEQUENCE [LARGE SCALE GENOMIC DNA]</scope>
    <source>
        <strain evidence="1 2">G18</strain>
    </source>
</reference>
<dbReference type="RefSeq" id="WP_099646329.1">
    <property type="nucleotide sequence ID" value="NZ_KZ319291.1"/>
</dbReference>
<sequence>MKNVGLLLVTALLLSACGGVRKSEKDLARGNYDQVIIQTLDNLRVNKSAERKEPYIALLKGAFVKAVDRDERRLDFLEKEDNPNTLRERYALVTGLSLRQDRIRPILPLPGTKFSFTDYSDAIISIKNDLSKHLIESSTQLLEKGTKADARLAYDDLAYLEEINPGYADTAALLEDARYKGTTFVRLALVNETEMTIPARLENDLLNIDTYKLNRPWVQYHNREIENLAYDYDLILSFRGIQISPELVTERILKQEKKVKDGFDYVLDKNGNVKKDSLGNDIKVVKFKTLRADIHEFTQSKSTQITARVDLIDLNTNQLEATFPLNDGFIFNHIYATYTGDKEAIDPRMLPLLGNRPIPFPTNEQMVYDSGESLKLLFKDILVNEIRVQ</sequence>
<proteinExistence type="predicted"/>
<evidence type="ECO:0008006" key="3">
    <source>
        <dbReference type="Google" id="ProtNLM"/>
    </source>
</evidence>